<evidence type="ECO:0000256" key="6">
    <source>
        <dbReference type="ARBA" id="ARBA00022729"/>
    </source>
</evidence>
<evidence type="ECO:0000256" key="10">
    <source>
        <dbReference type="ARBA" id="ARBA00023237"/>
    </source>
</evidence>
<feature type="domain" description="Porin" evidence="13">
    <location>
        <begin position="22"/>
        <end position="345"/>
    </location>
</feature>
<keyword evidence="7" id="KW-0406">Ion transport</keyword>
<dbReference type="InterPro" id="IPR023614">
    <property type="entry name" value="Porin_dom_sf"/>
</dbReference>
<evidence type="ECO:0000256" key="1">
    <source>
        <dbReference type="ARBA" id="ARBA00004571"/>
    </source>
</evidence>
<keyword evidence="6 12" id="KW-0732">Signal</keyword>
<evidence type="ECO:0000256" key="8">
    <source>
        <dbReference type="ARBA" id="ARBA00023114"/>
    </source>
</evidence>
<keyword evidence="8" id="KW-0626">Porin</keyword>
<evidence type="ECO:0000256" key="11">
    <source>
        <dbReference type="SAM" id="MobiDB-lite"/>
    </source>
</evidence>
<protein>
    <submittedName>
        <fullName evidence="14">Porin</fullName>
    </submittedName>
</protein>
<comment type="caution">
    <text evidence="14">The sequence shown here is derived from an EMBL/GenBank/DDBJ whole genome shotgun (WGS) entry which is preliminary data.</text>
</comment>
<dbReference type="CDD" id="cd00342">
    <property type="entry name" value="gram_neg_porins"/>
    <property type="match status" value="1"/>
</dbReference>
<gene>
    <name evidence="14" type="ORF">RIU57_26500</name>
</gene>
<keyword evidence="3" id="KW-0813">Transport</keyword>
<evidence type="ECO:0000256" key="12">
    <source>
        <dbReference type="SAM" id="SignalP"/>
    </source>
</evidence>
<comment type="subcellular location">
    <subcellularLocation>
        <location evidence="1">Cell outer membrane</location>
        <topology evidence="1">Multi-pass membrane protein</topology>
    </subcellularLocation>
</comment>
<name>A0ABU2DKQ1_ACHAE</name>
<dbReference type="SUPFAM" id="SSF56935">
    <property type="entry name" value="Porins"/>
    <property type="match status" value="1"/>
</dbReference>
<evidence type="ECO:0000256" key="5">
    <source>
        <dbReference type="ARBA" id="ARBA00022692"/>
    </source>
</evidence>
<feature type="signal peptide" evidence="12">
    <location>
        <begin position="1"/>
        <end position="35"/>
    </location>
</feature>
<dbReference type="GeneID" id="84696878"/>
<dbReference type="InterPro" id="IPR033900">
    <property type="entry name" value="Gram_neg_porin_domain"/>
</dbReference>
<evidence type="ECO:0000313" key="14">
    <source>
        <dbReference type="EMBL" id="MDR7948699.1"/>
    </source>
</evidence>
<comment type="subunit">
    <text evidence="2">Homotrimer.</text>
</comment>
<keyword evidence="4" id="KW-1134">Transmembrane beta strand</keyword>
<evidence type="ECO:0000256" key="4">
    <source>
        <dbReference type="ARBA" id="ARBA00022452"/>
    </source>
</evidence>
<keyword evidence="5" id="KW-0812">Transmembrane</keyword>
<evidence type="ECO:0000256" key="3">
    <source>
        <dbReference type="ARBA" id="ARBA00022448"/>
    </source>
</evidence>
<evidence type="ECO:0000256" key="9">
    <source>
        <dbReference type="ARBA" id="ARBA00023136"/>
    </source>
</evidence>
<keyword evidence="9" id="KW-0472">Membrane</keyword>
<feature type="region of interest" description="Disordered" evidence="11">
    <location>
        <begin position="59"/>
        <end position="83"/>
    </location>
</feature>
<evidence type="ECO:0000256" key="7">
    <source>
        <dbReference type="ARBA" id="ARBA00023065"/>
    </source>
</evidence>
<dbReference type="PANTHER" id="PTHR34501">
    <property type="entry name" value="PROTEIN YDDL-RELATED"/>
    <property type="match status" value="1"/>
</dbReference>
<keyword evidence="10" id="KW-0998">Cell outer membrane</keyword>
<dbReference type="PANTHER" id="PTHR34501:SF9">
    <property type="entry name" value="MAJOR OUTER MEMBRANE PROTEIN P.IA"/>
    <property type="match status" value="1"/>
</dbReference>
<sequence>MKYGKQYRKCGKQFRVPAMCAALAVYAAHSPAVFAQSSLKFYGIADTYIEYKSNNIDNKKRGASAGRSSSSGGSSMRMGSGGLSGSRWGMQGVEDLGGGMQAVFTLEGGLNTHTGTMAEEGRPFNRQAFLGLNSPYGMVTLGRQYTSMFSLLFPMVPQAYAPAYEPSGALLGGVRHDNLVKYRVGTGALSAQAHYQLDDAAGTRYQRSAWGGGASYLSGLFGLAAVYDEAGGAKPTTASNRLRKLALSASYAPDPWHLTAGYRWAQDKTARGSLNQRDDMWWIGVGYRLSRVLQVTAAFYYDDVKADAGGGNPPNPKQHVLQLLYSGLSKRTDLYAVGAYARNSALNFAPLATLPPGKDSQAALALGIRHKF</sequence>
<dbReference type="Proteomes" id="UP001264156">
    <property type="component" value="Unassembled WGS sequence"/>
</dbReference>
<dbReference type="RefSeq" id="WP_175181393.1">
    <property type="nucleotide sequence ID" value="NZ_CADIJY010000004.1"/>
</dbReference>
<dbReference type="EMBL" id="JAVKVN010000012">
    <property type="protein sequence ID" value="MDR7948699.1"/>
    <property type="molecule type" value="Genomic_DNA"/>
</dbReference>
<dbReference type="Pfam" id="PF13609">
    <property type="entry name" value="Porin_4"/>
    <property type="match status" value="1"/>
</dbReference>
<evidence type="ECO:0000256" key="2">
    <source>
        <dbReference type="ARBA" id="ARBA00011233"/>
    </source>
</evidence>
<feature type="compositionally biased region" description="Low complexity" evidence="11">
    <location>
        <begin position="63"/>
        <end position="78"/>
    </location>
</feature>
<evidence type="ECO:0000313" key="15">
    <source>
        <dbReference type="Proteomes" id="UP001264156"/>
    </source>
</evidence>
<proteinExistence type="predicted"/>
<organism evidence="14 15">
    <name type="scientific">Achromobacter aegrifaciens</name>
    <dbReference type="NCBI Taxonomy" id="1287736"/>
    <lineage>
        <taxon>Bacteria</taxon>
        <taxon>Pseudomonadati</taxon>
        <taxon>Pseudomonadota</taxon>
        <taxon>Betaproteobacteria</taxon>
        <taxon>Burkholderiales</taxon>
        <taxon>Alcaligenaceae</taxon>
        <taxon>Achromobacter</taxon>
    </lineage>
</organism>
<keyword evidence="15" id="KW-1185">Reference proteome</keyword>
<evidence type="ECO:0000259" key="13">
    <source>
        <dbReference type="Pfam" id="PF13609"/>
    </source>
</evidence>
<feature type="chain" id="PRO_5046982942" evidence="12">
    <location>
        <begin position="36"/>
        <end position="372"/>
    </location>
</feature>
<dbReference type="Gene3D" id="2.40.160.10">
    <property type="entry name" value="Porin"/>
    <property type="match status" value="1"/>
</dbReference>
<dbReference type="InterPro" id="IPR050298">
    <property type="entry name" value="Gram-neg_bact_OMP"/>
</dbReference>
<accession>A0ABU2DKQ1</accession>
<reference evidence="15" key="1">
    <citation type="submission" date="2023-07" db="EMBL/GenBank/DDBJ databases">
        <title>Glyphosate-induced phosphonatase operons in soil bacteria of genus Achromobacter.</title>
        <authorList>
            <person name="Epiktetov D.O."/>
            <person name="Sviridov A.V."/>
            <person name="Tarlachkov S.V."/>
            <person name="Shushkova T.V."/>
            <person name="Toropygin I.Y."/>
            <person name="Leontievsky A."/>
        </authorList>
    </citation>
    <scope>NUCLEOTIDE SEQUENCE [LARGE SCALE GENOMIC DNA]</scope>
    <source>
        <strain evidence="15">Kg 16</strain>
    </source>
</reference>